<gene>
    <name evidence="2" type="ORF">EHQ64_17640</name>
</gene>
<organism evidence="2 3">
    <name type="scientific">Leptospira sarikeiensis</name>
    <dbReference type="NCBI Taxonomy" id="2484943"/>
    <lineage>
        <taxon>Bacteria</taxon>
        <taxon>Pseudomonadati</taxon>
        <taxon>Spirochaetota</taxon>
        <taxon>Spirochaetia</taxon>
        <taxon>Leptospirales</taxon>
        <taxon>Leptospiraceae</taxon>
        <taxon>Leptospira</taxon>
    </lineage>
</organism>
<dbReference type="Gene3D" id="3.10.180.10">
    <property type="entry name" value="2,3-Dihydroxybiphenyl 1,2-Dioxygenase, domain 1"/>
    <property type="match status" value="1"/>
</dbReference>
<name>A0A4V3JR66_9LEPT</name>
<accession>A0A4V3JR66</accession>
<feature type="domain" description="Glyoxalase-like" evidence="1">
    <location>
        <begin position="3"/>
        <end position="65"/>
    </location>
</feature>
<comment type="caution">
    <text evidence="2">The sequence shown here is derived from an EMBL/GenBank/DDBJ whole genome shotgun (WGS) entry which is preliminary data.</text>
</comment>
<reference evidence="2" key="1">
    <citation type="journal article" date="2019" name="PLoS Negl. Trop. Dis.">
        <title>Revisiting the worldwide diversity of Leptospira species in the environment.</title>
        <authorList>
            <person name="Vincent A.T."/>
            <person name="Schiettekatte O."/>
            <person name="Bourhy P."/>
            <person name="Veyrier F.J."/>
            <person name="Picardeau M."/>
        </authorList>
    </citation>
    <scope>NUCLEOTIDE SEQUENCE [LARGE SCALE GENOMIC DNA]</scope>
    <source>
        <strain evidence="2">201702455</strain>
    </source>
</reference>
<evidence type="ECO:0000313" key="3">
    <source>
        <dbReference type="Proteomes" id="UP000297762"/>
    </source>
</evidence>
<dbReference type="OrthoDB" id="1426774at2"/>
<dbReference type="EMBL" id="RQGF01000035">
    <property type="protein sequence ID" value="TGL58865.1"/>
    <property type="molecule type" value="Genomic_DNA"/>
</dbReference>
<dbReference type="InterPro" id="IPR029068">
    <property type="entry name" value="Glyas_Bleomycin-R_OHBP_Dase"/>
</dbReference>
<dbReference type="InterPro" id="IPR025870">
    <property type="entry name" value="Glyoxalase-like_dom"/>
</dbReference>
<sequence>MEVDHFYIFIKYPKETGDILVQFGLVESSSNVHPGQGTANRRFFFHNSMLELLYVANPEELNAEKIKATGLYDQ</sequence>
<evidence type="ECO:0000259" key="1">
    <source>
        <dbReference type="Pfam" id="PF13468"/>
    </source>
</evidence>
<evidence type="ECO:0000313" key="2">
    <source>
        <dbReference type="EMBL" id="TGL58865.1"/>
    </source>
</evidence>
<dbReference type="Proteomes" id="UP000297762">
    <property type="component" value="Unassembled WGS sequence"/>
</dbReference>
<dbReference type="AlphaFoldDB" id="A0A4V3JR66"/>
<dbReference type="Pfam" id="PF13468">
    <property type="entry name" value="Glyoxalase_3"/>
    <property type="match status" value="1"/>
</dbReference>
<proteinExistence type="predicted"/>
<keyword evidence="3" id="KW-1185">Reference proteome</keyword>
<protein>
    <recommendedName>
        <fullName evidence="1">Glyoxalase-like domain-containing protein</fullName>
    </recommendedName>
</protein>
<dbReference type="RefSeq" id="WP_135651111.1">
    <property type="nucleotide sequence ID" value="NZ_RQGF01000035.1"/>
</dbReference>